<dbReference type="Proteomes" id="UP001182556">
    <property type="component" value="Unassembled WGS sequence"/>
</dbReference>
<dbReference type="AlphaFoldDB" id="A0AAD9CWI6"/>
<feature type="region of interest" description="Disordered" evidence="1">
    <location>
        <begin position="134"/>
        <end position="208"/>
    </location>
</feature>
<sequence length="208" mass="23559">MPESFTSTSWAWSMGEAIESPQPSELNGQAVLFLSYGNETLEDLMRRDLIATQLRASLAHCTSGNALTLQAQGATLLSRIEEYTANDRFDELRIIDLGRKREGSIAYHTEREMQEVSNAAYLRRVRSEHLGWPMDPPGGFSMPLEQWKKRRKAQEKRDRRMARRSLGDRTGTPGAMYDLSPGRQESGGTVEESKEDRYPESSGTEVER</sequence>
<name>A0AAD9CWI6_PAPLA</name>
<proteinExistence type="predicted"/>
<dbReference type="EMBL" id="JAODAN010000009">
    <property type="protein sequence ID" value="KAK1922014.1"/>
    <property type="molecule type" value="Genomic_DNA"/>
</dbReference>
<keyword evidence="3" id="KW-1185">Reference proteome</keyword>
<organism evidence="2 3">
    <name type="scientific">Papiliotrema laurentii</name>
    <name type="common">Cryptococcus laurentii</name>
    <dbReference type="NCBI Taxonomy" id="5418"/>
    <lineage>
        <taxon>Eukaryota</taxon>
        <taxon>Fungi</taxon>
        <taxon>Dikarya</taxon>
        <taxon>Basidiomycota</taxon>
        <taxon>Agaricomycotina</taxon>
        <taxon>Tremellomycetes</taxon>
        <taxon>Tremellales</taxon>
        <taxon>Rhynchogastremaceae</taxon>
        <taxon>Papiliotrema</taxon>
    </lineage>
</organism>
<feature type="compositionally biased region" description="Basic residues" evidence="1">
    <location>
        <begin position="148"/>
        <end position="163"/>
    </location>
</feature>
<evidence type="ECO:0000313" key="3">
    <source>
        <dbReference type="Proteomes" id="UP001182556"/>
    </source>
</evidence>
<reference evidence="2" key="1">
    <citation type="submission" date="2023-02" db="EMBL/GenBank/DDBJ databases">
        <title>Identification and recombinant expression of a fungal hydrolase from Papiliotrema laurentii that hydrolyzes apple cutin and clears colloidal polyester polyurethane.</title>
        <authorList>
            <consortium name="DOE Joint Genome Institute"/>
            <person name="Roman V.A."/>
            <person name="Bojanowski C."/>
            <person name="Crable B.R."/>
            <person name="Wagner D.N."/>
            <person name="Hung C.S."/>
            <person name="Nadeau L.J."/>
            <person name="Schratz L."/>
            <person name="Haridas S."/>
            <person name="Pangilinan J."/>
            <person name="Lipzen A."/>
            <person name="Na H."/>
            <person name="Yan M."/>
            <person name="Ng V."/>
            <person name="Grigoriev I.V."/>
            <person name="Spatafora J.W."/>
            <person name="Barlow D."/>
            <person name="Biffinger J."/>
            <person name="Kelley-Loughnane N."/>
            <person name="Varaljay V.A."/>
            <person name="Crookes-Goodson W.J."/>
        </authorList>
    </citation>
    <scope>NUCLEOTIDE SEQUENCE</scope>
    <source>
        <strain evidence="2">5307AH</strain>
    </source>
</reference>
<evidence type="ECO:0000313" key="2">
    <source>
        <dbReference type="EMBL" id="KAK1922014.1"/>
    </source>
</evidence>
<gene>
    <name evidence="2" type="ORF">DB88DRAFT_474390</name>
</gene>
<comment type="caution">
    <text evidence="2">The sequence shown here is derived from an EMBL/GenBank/DDBJ whole genome shotgun (WGS) entry which is preliminary data.</text>
</comment>
<accession>A0AAD9CWI6</accession>
<protein>
    <submittedName>
        <fullName evidence="2">Uncharacterized protein</fullName>
    </submittedName>
</protein>
<feature type="compositionally biased region" description="Basic and acidic residues" evidence="1">
    <location>
        <begin position="191"/>
        <end position="208"/>
    </location>
</feature>
<evidence type="ECO:0000256" key="1">
    <source>
        <dbReference type="SAM" id="MobiDB-lite"/>
    </source>
</evidence>